<feature type="region of interest" description="Disordered" evidence="1">
    <location>
        <begin position="11"/>
        <end position="47"/>
    </location>
</feature>
<evidence type="ECO:0000256" key="1">
    <source>
        <dbReference type="SAM" id="MobiDB-lite"/>
    </source>
</evidence>
<reference evidence="2" key="1">
    <citation type="submission" date="2023-04" db="EMBL/GenBank/DDBJ databases">
        <authorList>
            <consortium name="ELIXIR-Norway"/>
        </authorList>
    </citation>
    <scope>NUCLEOTIDE SEQUENCE [LARGE SCALE GENOMIC DNA]</scope>
</reference>
<protein>
    <submittedName>
        <fullName evidence="2">Uncharacterized protein</fullName>
    </submittedName>
</protein>
<proteinExistence type="predicted"/>
<accession>A0ABN8YYT6</accession>
<dbReference type="EMBL" id="OX459961">
    <property type="protein sequence ID" value="CAI9165816.1"/>
    <property type="molecule type" value="Genomic_DNA"/>
</dbReference>
<dbReference type="Proteomes" id="UP001176941">
    <property type="component" value="Chromosome 25"/>
</dbReference>
<organism evidence="2 3">
    <name type="scientific">Rangifer tarandus platyrhynchus</name>
    <name type="common">Svalbard reindeer</name>
    <dbReference type="NCBI Taxonomy" id="3082113"/>
    <lineage>
        <taxon>Eukaryota</taxon>
        <taxon>Metazoa</taxon>
        <taxon>Chordata</taxon>
        <taxon>Craniata</taxon>
        <taxon>Vertebrata</taxon>
        <taxon>Euteleostomi</taxon>
        <taxon>Mammalia</taxon>
        <taxon>Eutheria</taxon>
        <taxon>Laurasiatheria</taxon>
        <taxon>Artiodactyla</taxon>
        <taxon>Ruminantia</taxon>
        <taxon>Pecora</taxon>
        <taxon>Cervidae</taxon>
        <taxon>Odocoileinae</taxon>
        <taxon>Rangifer</taxon>
    </lineage>
</organism>
<evidence type="ECO:0000313" key="3">
    <source>
        <dbReference type="Proteomes" id="UP001176941"/>
    </source>
</evidence>
<keyword evidence="3" id="KW-1185">Reference proteome</keyword>
<name>A0ABN8YYT6_RANTA</name>
<evidence type="ECO:0000313" key="2">
    <source>
        <dbReference type="EMBL" id="CAI9165816.1"/>
    </source>
</evidence>
<gene>
    <name evidence="2" type="ORF">MRATA1EN1_LOCUS14778</name>
</gene>
<sequence>MAESGGHFVRLWEDKGGRRGGQGARGRRTSTQEAAQAEWAGPGRGTGSALSRTFLLPELLVTRLPEGLLPLQGCSGWPPEWMPHAVWVLIGLMSGQPLTKWPEGLSCLLGTPRHSHPTVIQAGTSCLPSAGRGGHRGGCQETPQGCLATARLTSCSTETRPEPGRAAHNSLWRLKTPILLPGSCPFWGVPSPLPLDKRHGPLTPSASAWLRTPAVRQRPATLLWEP</sequence>